<reference evidence="1" key="1">
    <citation type="submission" date="2019-08" db="EMBL/GenBank/DDBJ databases">
        <authorList>
            <person name="Kucharzyk K."/>
            <person name="Murdoch R.W."/>
            <person name="Higgins S."/>
            <person name="Loffler F."/>
        </authorList>
    </citation>
    <scope>NUCLEOTIDE SEQUENCE</scope>
</reference>
<dbReference type="EMBL" id="VSSQ01024182">
    <property type="protein sequence ID" value="MPM71549.1"/>
    <property type="molecule type" value="Genomic_DNA"/>
</dbReference>
<comment type="caution">
    <text evidence="1">The sequence shown here is derived from an EMBL/GenBank/DDBJ whole genome shotgun (WGS) entry which is preliminary data.</text>
</comment>
<proteinExistence type="predicted"/>
<protein>
    <submittedName>
        <fullName evidence="1">Uncharacterized protein</fullName>
    </submittedName>
</protein>
<name>A0A645C1N8_9ZZZZ</name>
<sequence length="174" mass="19350">MTENITSIVIKLDTILTKTTRVLENENLNNDLQSIVKNISYSTEELAKIISNNNKNIDSAVKNLTQISSDLKIILKENKPQIDVIIKNLETAAIEINKIIPQIDTTINKTNKLLFDADGIVNEIKSNNGGTISKIIYDKEFAKQIDTLVQSLDGLVKQIKEHGINANIRLGGRP</sequence>
<dbReference type="AlphaFoldDB" id="A0A645C1N8"/>
<accession>A0A645C1N8</accession>
<gene>
    <name evidence="1" type="ORF">SDC9_118516</name>
</gene>
<evidence type="ECO:0000313" key="1">
    <source>
        <dbReference type="EMBL" id="MPM71549.1"/>
    </source>
</evidence>
<organism evidence="1">
    <name type="scientific">bioreactor metagenome</name>
    <dbReference type="NCBI Taxonomy" id="1076179"/>
    <lineage>
        <taxon>unclassified sequences</taxon>
        <taxon>metagenomes</taxon>
        <taxon>ecological metagenomes</taxon>
    </lineage>
</organism>